<accession>A0AAV2EVN3</accession>
<keyword evidence="2" id="KW-0812">Transmembrane</keyword>
<feature type="compositionally biased region" description="Polar residues" evidence="1">
    <location>
        <begin position="117"/>
        <end position="139"/>
    </location>
</feature>
<reference evidence="3 4" key="1">
    <citation type="submission" date="2024-04" db="EMBL/GenBank/DDBJ databases">
        <authorList>
            <person name="Fracassetti M."/>
        </authorList>
    </citation>
    <scope>NUCLEOTIDE SEQUENCE [LARGE SCALE GENOMIC DNA]</scope>
</reference>
<name>A0AAV2EVN3_9ROSI</name>
<proteinExistence type="predicted"/>
<organism evidence="3 4">
    <name type="scientific">Linum trigynum</name>
    <dbReference type="NCBI Taxonomy" id="586398"/>
    <lineage>
        <taxon>Eukaryota</taxon>
        <taxon>Viridiplantae</taxon>
        <taxon>Streptophyta</taxon>
        <taxon>Embryophyta</taxon>
        <taxon>Tracheophyta</taxon>
        <taxon>Spermatophyta</taxon>
        <taxon>Magnoliopsida</taxon>
        <taxon>eudicotyledons</taxon>
        <taxon>Gunneridae</taxon>
        <taxon>Pentapetalae</taxon>
        <taxon>rosids</taxon>
        <taxon>fabids</taxon>
        <taxon>Malpighiales</taxon>
        <taxon>Linaceae</taxon>
        <taxon>Linum</taxon>
    </lineage>
</organism>
<evidence type="ECO:0000313" key="3">
    <source>
        <dbReference type="EMBL" id="CAL1390111.1"/>
    </source>
</evidence>
<evidence type="ECO:0000256" key="1">
    <source>
        <dbReference type="SAM" id="MobiDB-lite"/>
    </source>
</evidence>
<feature type="transmembrane region" description="Helical" evidence="2">
    <location>
        <begin position="49"/>
        <end position="67"/>
    </location>
</feature>
<feature type="region of interest" description="Disordered" evidence="1">
    <location>
        <begin position="90"/>
        <end position="140"/>
    </location>
</feature>
<evidence type="ECO:0000313" key="4">
    <source>
        <dbReference type="Proteomes" id="UP001497516"/>
    </source>
</evidence>
<keyword evidence="2" id="KW-0472">Membrane</keyword>
<dbReference type="Proteomes" id="UP001497516">
    <property type="component" value="Chromosome 5"/>
</dbReference>
<protein>
    <submittedName>
        <fullName evidence="3">Uncharacterized protein</fullName>
    </submittedName>
</protein>
<dbReference type="EMBL" id="OZ034818">
    <property type="protein sequence ID" value="CAL1390111.1"/>
    <property type="molecule type" value="Genomic_DNA"/>
</dbReference>
<evidence type="ECO:0000256" key="2">
    <source>
        <dbReference type="SAM" id="Phobius"/>
    </source>
</evidence>
<keyword evidence="4" id="KW-1185">Reference proteome</keyword>
<gene>
    <name evidence="3" type="ORF">LTRI10_LOCUS30919</name>
</gene>
<sequence>MSLPESGRLANHMASTLLAHLRREFRTFSDEVAGRIGAQMKGPAEKAKFAMGLLFGFVIIASYYEAIRGRLDQERAIEIALEKNEKRRGETLSASMAAGSQEESAKKKGTGGATIPDQCSATEGANARTQSKTVVNQDGKTTEKEESLATCYKCTVGGFVARAVAAAAWAIFRSSK</sequence>
<keyword evidence="2" id="KW-1133">Transmembrane helix</keyword>
<dbReference type="AlphaFoldDB" id="A0AAV2EVN3"/>